<dbReference type="Proteomes" id="UP000019678">
    <property type="component" value="Unassembled WGS sequence"/>
</dbReference>
<dbReference type="AlphaFoldDB" id="A0A017TCL8"/>
<gene>
    <name evidence="3" type="ORF">CAP_1282</name>
</gene>
<protein>
    <recommendedName>
        <fullName evidence="2">Temptin Cys/Cys disulfide domain-containing protein</fullName>
    </recommendedName>
</protein>
<reference evidence="3 4" key="1">
    <citation type="submission" date="2013-05" db="EMBL/GenBank/DDBJ databases">
        <title>Genome assembly of Chondromyces apiculatus DSM 436.</title>
        <authorList>
            <person name="Sharma G."/>
            <person name="Khatri I."/>
            <person name="Kaur C."/>
            <person name="Mayilraj S."/>
            <person name="Subramanian S."/>
        </authorList>
    </citation>
    <scope>NUCLEOTIDE SEQUENCE [LARGE SCALE GENOMIC DNA]</scope>
    <source>
        <strain evidence="3 4">DSM 436</strain>
    </source>
</reference>
<dbReference type="PANTHER" id="PTHR34737">
    <property type="entry name" value="EF-HAND DOMAIN-CONTAINING PROTEIN"/>
    <property type="match status" value="1"/>
</dbReference>
<dbReference type="InterPro" id="IPR057626">
    <property type="entry name" value="S-S_Temptin"/>
</dbReference>
<accession>A0A017TCL8</accession>
<name>A0A017TCL8_9BACT</name>
<comment type="caution">
    <text evidence="3">The sequence shown here is derived from an EMBL/GenBank/DDBJ whole genome shotgun (WGS) entry which is preliminary data.</text>
</comment>
<proteinExistence type="predicted"/>
<dbReference type="Pfam" id="PF24784">
    <property type="entry name" value="Temptin_C"/>
    <property type="match status" value="1"/>
</dbReference>
<dbReference type="OrthoDB" id="5512030at2"/>
<sequence length="186" mass="19312">MAAAIVCASRPAAAYLAYAQAIPNGMDQNGRCDYCHVVGTPGGTVGGDQSDFGKNFVGSGNDTSKAFSKWRAASQLNDDNDKQTNGEELGDPCGRWTMGGTPERTTDITDPSNAQEFTDLVSTEECVMGDSLGAGPATPHPEFEQGFCSLSTGGPGTPGTGNTPWLLLGAASALATLIVRRRYCVP</sequence>
<feature type="region of interest" description="Disordered" evidence="1">
    <location>
        <begin position="75"/>
        <end position="97"/>
    </location>
</feature>
<organism evidence="3 4">
    <name type="scientific">Chondromyces apiculatus DSM 436</name>
    <dbReference type="NCBI Taxonomy" id="1192034"/>
    <lineage>
        <taxon>Bacteria</taxon>
        <taxon>Pseudomonadati</taxon>
        <taxon>Myxococcota</taxon>
        <taxon>Polyangia</taxon>
        <taxon>Polyangiales</taxon>
        <taxon>Polyangiaceae</taxon>
        <taxon>Chondromyces</taxon>
    </lineage>
</organism>
<dbReference type="InterPro" id="IPR055313">
    <property type="entry name" value="Temptin-like"/>
</dbReference>
<evidence type="ECO:0000313" key="3">
    <source>
        <dbReference type="EMBL" id="EYF07023.1"/>
    </source>
</evidence>
<dbReference type="PANTHER" id="PTHR34737:SF2">
    <property type="entry name" value="EF-HAND DOMAIN-CONTAINING PROTEIN"/>
    <property type="match status" value="1"/>
</dbReference>
<keyword evidence="4" id="KW-1185">Reference proteome</keyword>
<feature type="domain" description="Temptin Cys/Cys disulfide" evidence="2">
    <location>
        <begin position="13"/>
        <end position="112"/>
    </location>
</feature>
<evidence type="ECO:0000256" key="1">
    <source>
        <dbReference type="SAM" id="MobiDB-lite"/>
    </source>
</evidence>
<dbReference type="RefSeq" id="WP_044238834.1">
    <property type="nucleotide sequence ID" value="NZ_ASRX01000013.1"/>
</dbReference>
<dbReference type="EMBL" id="ASRX01000013">
    <property type="protein sequence ID" value="EYF07023.1"/>
    <property type="molecule type" value="Genomic_DNA"/>
</dbReference>
<evidence type="ECO:0000313" key="4">
    <source>
        <dbReference type="Proteomes" id="UP000019678"/>
    </source>
</evidence>
<evidence type="ECO:0000259" key="2">
    <source>
        <dbReference type="Pfam" id="PF24784"/>
    </source>
</evidence>